<keyword evidence="4" id="KW-1185">Reference proteome</keyword>
<dbReference type="Proteomes" id="UP000595512">
    <property type="component" value="Chromosome"/>
</dbReference>
<evidence type="ECO:0000313" key="2">
    <source>
        <dbReference type="EMBL" id="KYD08614.1"/>
    </source>
</evidence>
<dbReference type="PATRIC" id="fig|46224.3.peg.2186"/>
<organism evidence="2 4">
    <name type="scientific">Heyndrickxia sporothermodurans</name>
    <dbReference type="NCBI Taxonomy" id="46224"/>
    <lineage>
        <taxon>Bacteria</taxon>
        <taxon>Bacillati</taxon>
        <taxon>Bacillota</taxon>
        <taxon>Bacilli</taxon>
        <taxon>Bacillales</taxon>
        <taxon>Bacillaceae</taxon>
        <taxon>Heyndrickxia</taxon>
    </lineage>
</organism>
<feature type="region of interest" description="Disordered" evidence="1">
    <location>
        <begin position="1"/>
        <end position="54"/>
    </location>
</feature>
<feature type="compositionally biased region" description="Basic and acidic residues" evidence="1">
    <location>
        <begin position="11"/>
        <end position="27"/>
    </location>
</feature>
<dbReference type="EMBL" id="LQYN01000029">
    <property type="protein sequence ID" value="KYD08614.1"/>
    <property type="molecule type" value="Genomic_DNA"/>
</dbReference>
<proteinExistence type="predicted"/>
<dbReference type="AlphaFoldDB" id="A0A150L8J2"/>
<reference evidence="2 4" key="1">
    <citation type="submission" date="2016-01" db="EMBL/GenBank/DDBJ databases">
        <title>Genome Sequences of Twelve Sporeforming Bacillus Species Isolated from Foods.</title>
        <authorList>
            <person name="Berendsen E.M."/>
            <person name="Wells-Bennik M.H."/>
            <person name="Krawcyk A.O."/>
            <person name="De Jong A."/>
            <person name="Holsappel S."/>
            <person name="Eijlander R.T."/>
            <person name="Kuipers O.P."/>
        </authorList>
    </citation>
    <scope>NUCLEOTIDE SEQUENCE [LARGE SCALE GENOMIC DNA]</scope>
    <source>
        <strain evidence="2 4">B4102</strain>
    </source>
</reference>
<protein>
    <submittedName>
        <fullName evidence="2">Uncharacterized protein</fullName>
    </submittedName>
</protein>
<evidence type="ECO:0000313" key="3">
    <source>
        <dbReference type="EMBL" id="QQX24763.1"/>
    </source>
</evidence>
<sequence length="54" mass="6264">MVNQNFKKFHKLQEKHKSSYLGKDTDQKQLNPDPEYNNQSNTDKAIGATGRELK</sequence>
<reference evidence="3 5" key="2">
    <citation type="submission" date="2020-12" db="EMBL/GenBank/DDBJ databases">
        <title>Taxonomic evaluation of the Bacillus sporothermodurans group of bacteria based on whole genome sequences.</title>
        <authorList>
            <person name="Fiedler G."/>
            <person name="Herbstmann A.-D."/>
            <person name="Doll E."/>
            <person name="Wenning M."/>
            <person name="Brinks E."/>
            <person name="Kabisch J."/>
            <person name="Breitenwieser F."/>
            <person name="Lappann M."/>
            <person name="Boehnlein C."/>
            <person name="Franz C."/>
        </authorList>
    </citation>
    <scope>NUCLEOTIDE SEQUENCE [LARGE SCALE GENOMIC DNA]</scope>
    <source>
        <strain evidence="3 5">DSM 10599</strain>
    </source>
</reference>
<dbReference type="RefSeq" id="WP_160331427.1">
    <property type="nucleotide sequence ID" value="NZ_CP066701.1"/>
</dbReference>
<evidence type="ECO:0000256" key="1">
    <source>
        <dbReference type="SAM" id="MobiDB-lite"/>
    </source>
</evidence>
<evidence type="ECO:0000313" key="4">
    <source>
        <dbReference type="Proteomes" id="UP000075666"/>
    </source>
</evidence>
<dbReference type="EMBL" id="CP066701">
    <property type="protein sequence ID" value="QQX24763.1"/>
    <property type="molecule type" value="Genomic_DNA"/>
</dbReference>
<name>A0A150L8J2_9BACI</name>
<accession>A0A150L8J2</accession>
<dbReference type="OrthoDB" id="2921055at2"/>
<gene>
    <name evidence="2" type="ORF">B4102_0694</name>
    <name evidence="3" type="ORF">JGZ69_18715</name>
</gene>
<dbReference type="Proteomes" id="UP000075666">
    <property type="component" value="Unassembled WGS sequence"/>
</dbReference>
<dbReference type="KEGG" id="hspo:JGZ69_18715"/>
<evidence type="ECO:0000313" key="5">
    <source>
        <dbReference type="Proteomes" id="UP000595512"/>
    </source>
</evidence>